<sequence length="123" mass="12940">MVDADATQKLALVGFMGALAGCSEPAEALFLCLRKLCPGNVYADMGLAMVWTLSDRTTEALCLLENLCCKSHEQHAFLELCRGIAYRQEGRHANADRCFAVVSAAGGPPSEFAALLGAASSAS</sequence>
<dbReference type="Proteomes" id="UP000194139">
    <property type="component" value="Chromosome"/>
</dbReference>
<reference evidence="1 2" key="1">
    <citation type="submission" date="2017-05" db="EMBL/GenBank/DDBJ databases">
        <title>Complete and WGS of Bordetella genogroups.</title>
        <authorList>
            <person name="Spilker T."/>
            <person name="LiPuma J."/>
        </authorList>
    </citation>
    <scope>NUCLEOTIDE SEQUENCE [LARGE SCALE GENOMIC DNA]</scope>
    <source>
        <strain evidence="1 2">AU17164</strain>
    </source>
</reference>
<keyword evidence="2" id="KW-1185">Reference proteome</keyword>
<dbReference type="SUPFAM" id="SSF48452">
    <property type="entry name" value="TPR-like"/>
    <property type="match status" value="1"/>
</dbReference>
<protein>
    <recommendedName>
        <fullName evidence="3">Type III secretion protein</fullName>
    </recommendedName>
</protein>
<evidence type="ECO:0000313" key="1">
    <source>
        <dbReference type="EMBL" id="ARP85653.1"/>
    </source>
</evidence>
<evidence type="ECO:0008006" key="3">
    <source>
        <dbReference type="Google" id="ProtNLM"/>
    </source>
</evidence>
<dbReference type="InterPro" id="IPR011990">
    <property type="entry name" value="TPR-like_helical_dom_sf"/>
</dbReference>
<gene>
    <name evidence="1" type="ORF">CAL13_05090</name>
</gene>
<dbReference type="AlphaFoldDB" id="A0A1W6YYH0"/>
<organism evidence="1 2">
    <name type="scientific">Bordetella genomosp. 9</name>
    <dbReference type="NCBI Taxonomy" id="1416803"/>
    <lineage>
        <taxon>Bacteria</taxon>
        <taxon>Pseudomonadati</taxon>
        <taxon>Pseudomonadota</taxon>
        <taxon>Betaproteobacteria</taxon>
        <taxon>Burkholderiales</taxon>
        <taxon>Alcaligenaceae</taxon>
        <taxon>Bordetella</taxon>
    </lineage>
</organism>
<proteinExistence type="predicted"/>
<accession>A0A1W6YYH0</accession>
<name>A0A1W6YYH0_9BORD</name>
<dbReference type="EMBL" id="CP021109">
    <property type="protein sequence ID" value="ARP85653.1"/>
    <property type="molecule type" value="Genomic_DNA"/>
</dbReference>
<evidence type="ECO:0000313" key="2">
    <source>
        <dbReference type="Proteomes" id="UP000194139"/>
    </source>
</evidence>